<protein>
    <submittedName>
        <fullName evidence="2">Uncharacterized protein</fullName>
    </submittedName>
</protein>
<evidence type="ECO:0000313" key="2">
    <source>
        <dbReference type="EMBL" id="EEF27328.1"/>
    </source>
</evidence>
<feature type="compositionally biased region" description="Basic residues" evidence="1">
    <location>
        <begin position="469"/>
        <end position="487"/>
    </location>
</feature>
<feature type="region of interest" description="Disordered" evidence="1">
    <location>
        <begin position="447"/>
        <end position="498"/>
    </location>
</feature>
<name>B9T9Y8_RICCO</name>
<proteinExistence type="predicted"/>
<sequence length="498" mass="55531">MDSRRSASAARRRAARMMAGPLATTIPRAAERRYTSAALLSRSWHAWVDGCVDRAESVTAHQFSIAVDLEAAAAGIIGGPARSVHARQQEQDAEDQAGVVQYDALLVVFGRTMLIVGADHRQRLRRVGDRQQIPGGRHAEGGVDPPQQRRQHGDVAQPDAGVAQIAVHDAADGTGPGRDDRQRRADQHAAPEGLVQPVQGAARALRVQQRRRETRIQRQYRITVAGRVVAQIEVPDAAVAARCHKVLHILAHPHAGIKRSLPAPPVTTHRARYQTAIGRQERGVQVPARHVRLRDQRKRRRQPAARHRALQRRAAAMHLEAGAGPVVQRLRDDRVQQRVRQQPGRVIDPHAVRHRQSDRQQQPRQIPLVAQRQDGGRCRHGASRHAGRCPTPRQQQRRVVIGTHHLVDTHAVAQLPDLRQRRRVERHAVAPQAPPAHVTFTIAGPHHRRTRVPGQYRRGAAGTPQTACHRPRQRGHHTQQQHRRISSVHRGLPAKKPE</sequence>
<feature type="region of interest" description="Disordered" evidence="1">
    <location>
        <begin position="281"/>
        <end position="309"/>
    </location>
</feature>
<feature type="compositionally biased region" description="Basic and acidic residues" evidence="1">
    <location>
        <begin position="177"/>
        <end position="189"/>
    </location>
</feature>
<dbReference type="Proteomes" id="UP000008311">
    <property type="component" value="Unassembled WGS sequence"/>
</dbReference>
<evidence type="ECO:0000313" key="3">
    <source>
        <dbReference type="Proteomes" id="UP000008311"/>
    </source>
</evidence>
<keyword evidence="3" id="KW-1185">Reference proteome</keyword>
<evidence type="ECO:0000256" key="1">
    <source>
        <dbReference type="SAM" id="MobiDB-lite"/>
    </source>
</evidence>
<dbReference type="EMBL" id="EQ975494">
    <property type="protein sequence ID" value="EEF27328.1"/>
    <property type="molecule type" value="Genomic_DNA"/>
</dbReference>
<feature type="compositionally biased region" description="Basic residues" evidence="1">
    <location>
        <begin position="378"/>
        <end position="387"/>
    </location>
</feature>
<gene>
    <name evidence="2" type="ORF">RCOM_0374520</name>
</gene>
<reference evidence="3" key="1">
    <citation type="journal article" date="2010" name="Nat. Biotechnol.">
        <title>Draft genome sequence of the oilseed species Ricinus communis.</title>
        <authorList>
            <person name="Chan A.P."/>
            <person name="Crabtree J."/>
            <person name="Zhao Q."/>
            <person name="Lorenzi H."/>
            <person name="Orvis J."/>
            <person name="Puiu D."/>
            <person name="Melake-Berhan A."/>
            <person name="Jones K.M."/>
            <person name="Redman J."/>
            <person name="Chen G."/>
            <person name="Cahoon E.B."/>
            <person name="Gedil M."/>
            <person name="Stanke M."/>
            <person name="Haas B.J."/>
            <person name="Wortman J.R."/>
            <person name="Fraser-Liggett C.M."/>
            <person name="Ravel J."/>
            <person name="Rabinowicz P.D."/>
        </authorList>
    </citation>
    <scope>NUCLEOTIDE SEQUENCE [LARGE SCALE GENOMIC DNA]</scope>
    <source>
        <strain evidence="3">cv. Hale</strain>
    </source>
</reference>
<organism evidence="2 3">
    <name type="scientific">Ricinus communis</name>
    <name type="common">Castor bean</name>
    <dbReference type="NCBI Taxonomy" id="3988"/>
    <lineage>
        <taxon>Eukaryota</taxon>
        <taxon>Viridiplantae</taxon>
        <taxon>Streptophyta</taxon>
        <taxon>Embryophyta</taxon>
        <taxon>Tracheophyta</taxon>
        <taxon>Spermatophyta</taxon>
        <taxon>Magnoliopsida</taxon>
        <taxon>eudicotyledons</taxon>
        <taxon>Gunneridae</taxon>
        <taxon>Pentapetalae</taxon>
        <taxon>rosids</taxon>
        <taxon>fabids</taxon>
        <taxon>Malpighiales</taxon>
        <taxon>Euphorbiaceae</taxon>
        <taxon>Acalyphoideae</taxon>
        <taxon>Acalypheae</taxon>
        <taxon>Ricinus</taxon>
    </lineage>
</organism>
<dbReference type="InParanoid" id="B9T9Y8"/>
<feature type="region of interest" description="Disordered" evidence="1">
    <location>
        <begin position="371"/>
        <end position="394"/>
    </location>
</feature>
<accession>B9T9Y8</accession>
<feature type="compositionally biased region" description="Basic residues" evidence="1">
    <location>
        <begin position="289"/>
        <end position="309"/>
    </location>
</feature>
<dbReference type="AlphaFoldDB" id="B9T9Y8"/>
<feature type="region of interest" description="Disordered" evidence="1">
    <location>
        <begin position="127"/>
        <end position="157"/>
    </location>
</feature>
<feature type="region of interest" description="Disordered" evidence="1">
    <location>
        <begin position="170"/>
        <end position="191"/>
    </location>
</feature>